<gene>
    <name evidence="2" type="primary">Necator_chrX.g26441</name>
    <name evidence="2" type="ORF">RB195_026274</name>
</gene>
<organism evidence="2 3">
    <name type="scientific">Necator americanus</name>
    <name type="common">Human hookworm</name>
    <dbReference type="NCBI Taxonomy" id="51031"/>
    <lineage>
        <taxon>Eukaryota</taxon>
        <taxon>Metazoa</taxon>
        <taxon>Ecdysozoa</taxon>
        <taxon>Nematoda</taxon>
        <taxon>Chromadorea</taxon>
        <taxon>Rhabditida</taxon>
        <taxon>Rhabditina</taxon>
        <taxon>Rhabditomorpha</taxon>
        <taxon>Strongyloidea</taxon>
        <taxon>Ancylostomatidae</taxon>
        <taxon>Bunostominae</taxon>
        <taxon>Necator</taxon>
    </lineage>
</organism>
<sequence length="510" mass="56917">MPATREAIKCSLLQQKTTRRSGTLRRKKKVEYGEACWVALCVHDDKIPILEWYHGEDSVKQHQPFKVLDLLFANYVSPVVADSRSFIIGLRDLEPIELAALHPEVCSEWLTCTTETLRRLAIFGDSSNIYGSSSLDKKCGSGESNNILDTHFPSQGQMSTEASPRHRVFSHDPHSMNSGSQLHPPQGVKPPLPPRSSVQFPSRLHTVDKDNEAGIEDTTYDMLANQTRVSCDSEKDADWYDSPRRVYDTLSPGVSSSNVSSSPLQSTLSTTSLCSSLSSELRLLSSIPQGEFSSTECDCTRSGHEHSVKSVSLNLSVLVEQVLFVEVVGRVWVAGWSDANDRQLSQLFAFCDELIEVENVPVQGIANIPQLFYSLSTPGTPVNLLLRSIPLGVVYHLMKPITKSKEIGIRLHKNKNRIAAILPDSSADRRNIPVCMASPIRCGVSTAAVITEVNKRRLNPFSKNDQLFKRLDEIRDGSEFTIVLHPHDFIKQMKQQILCVQHYKSFLCQQ</sequence>
<accession>A0ABR1EW78</accession>
<proteinExistence type="predicted"/>
<comment type="caution">
    <text evidence="2">The sequence shown here is derived from an EMBL/GenBank/DDBJ whole genome shotgun (WGS) entry which is preliminary data.</text>
</comment>
<reference evidence="2 3" key="1">
    <citation type="submission" date="2023-08" db="EMBL/GenBank/DDBJ databases">
        <title>A Necator americanus chromosomal reference genome.</title>
        <authorList>
            <person name="Ilik V."/>
            <person name="Petrzelkova K.J."/>
            <person name="Pardy F."/>
            <person name="Fuh T."/>
            <person name="Niatou-Singa F.S."/>
            <person name="Gouil Q."/>
            <person name="Baker L."/>
            <person name="Ritchie M.E."/>
            <person name="Jex A.R."/>
            <person name="Gazzola D."/>
            <person name="Li H."/>
            <person name="Toshio Fujiwara R."/>
            <person name="Zhan B."/>
            <person name="Aroian R.V."/>
            <person name="Pafco B."/>
            <person name="Schwarz E.M."/>
        </authorList>
    </citation>
    <scope>NUCLEOTIDE SEQUENCE [LARGE SCALE GENOMIC DNA]</scope>
    <source>
        <strain evidence="2 3">Aroian</strain>
        <tissue evidence="2">Whole animal</tissue>
    </source>
</reference>
<evidence type="ECO:0000313" key="3">
    <source>
        <dbReference type="Proteomes" id="UP001303046"/>
    </source>
</evidence>
<protein>
    <submittedName>
        <fullName evidence="2">Uncharacterized protein</fullName>
    </submittedName>
</protein>
<evidence type="ECO:0000256" key="1">
    <source>
        <dbReference type="SAM" id="MobiDB-lite"/>
    </source>
</evidence>
<evidence type="ECO:0000313" key="2">
    <source>
        <dbReference type="EMBL" id="KAK6766910.1"/>
    </source>
</evidence>
<feature type="compositionally biased region" description="Polar residues" evidence="1">
    <location>
        <begin position="151"/>
        <end position="162"/>
    </location>
</feature>
<feature type="region of interest" description="Disordered" evidence="1">
    <location>
        <begin position="151"/>
        <end position="194"/>
    </location>
</feature>
<name>A0ABR1EW78_NECAM</name>
<keyword evidence="3" id="KW-1185">Reference proteome</keyword>
<dbReference type="Proteomes" id="UP001303046">
    <property type="component" value="Unassembled WGS sequence"/>
</dbReference>
<dbReference type="EMBL" id="JAVFWL010000006">
    <property type="protein sequence ID" value="KAK6766910.1"/>
    <property type="molecule type" value="Genomic_DNA"/>
</dbReference>